<accession>A0A1R4F6Y1</accession>
<dbReference type="InterPro" id="IPR009781">
    <property type="entry name" value="DUF1345"/>
</dbReference>
<dbReference type="Pfam" id="PF07077">
    <property type="entry name" value="DUF1345"/>
    <property type="match status" value="1"/>
</dbReference>
<name>A0A1R4F6Y1_9MICO</name>
<gene>
    <name evidence="2" type="ORF">CZ674_02865</name>
</gene>
<dbReference type="OrthoDB" id="64737at2"/>
<keyword evidence="3" id="KW-1185">Reference proteome</keyword>
<proteinExistence type="predicted"/>
<keyword evidence="1" id="KW-0812">Transmembrane</keyword>
<feature type="transmembrane region" description="Helical" evidence="1">
    <location>
        <begin position="14"/>
        <end position="35"/>
    </location>
</feature>
<dbReference type="AlphaFoldDB" id="A0A1R4F6Y1"/>
<evidence type="ECO:0000256" key="1">
    <source>
        <dbReference type="SAM" id="Phobius"/>
    </source>
</evidence>
<dbReference type="Proteomes" id="UP000195787">
    <property type="component" value="Unassembled WGS sequence"/>
</dbReference>
<sequence>MDVERPPREGTHRWADYLVTAAELVTVLVAVGYVLSGSVVVLIVWEALATAYLLTGSVLTWRRSITGRHGSRRSGTLDTLSWVLPLMASLVGVNAAVLAITIRVPAEAPRGETVFLGVAAAIGIILSWHLLHTGFAQVYETLQHRDPEHPALEFPRTTHPGLADFLYFAFTIGTSFATSDATVATVRMRWLVLTHSIVSFFYNALVVAVAIQVIQQIARA</sequence>
<protein>
    <recommendedName>
        <fullName evidence="4">Transmembrane protein</fullName>
    </recommendedName>
</protein>
<dbReference type="EMBL" id="FUHU01000018">
    <property type="protein sequence ID" value="SJM51646.1"/>
    <property type="molecule type" value="Genomic_DNA"/>
</dbReference>
<feature type="transmembrane region" description="Helical" evidence="1">
    <location>
        <begin position="190"/>
        <end position="214"/>
    </location>
</feature>
<dbReference type="GeneID" id="303172142"/>
<keyword evidence="1" id="KW-1133">Transmembrane helix</keyword>
<feature type="transmembrane region" description="Helical" evidence="1">
    <location>
        <begin position="41"/>
        <end position="61"/>
    </location>
</feature>
<keyword evidence="1" id="KW-0472">Membrane</keyword>
<organism evidence="2 3">
    <name type="scientific">Agrococcus casei LMG 22410</name>
    <dbReference type="NCBI Taxonomy" id="1255656"/>
    <lineage>
        <taxon>Bacteria</taxon>
        <taxon>Bacillati</taxon>
        <taxon>Actinomycetota</taxon>
        <taxon>Actinomycetes</taxon>
        <taxon>Micrococcales</taxon>
        <taxon>Microbacteriaceae</taxon>
        <taxon>Agrococcus</taxon>
    </lineage>
</organism>
<feature type="transmembrane region" description="Helical" evidence="1">
    <location>
        <begin position="114"/>
        <end position="131"/>
    </location>
</feature>
<dbReference type="RefSeq" id="WP_086991040.1">
    <property type="nucleotide sequence ID" value="NZ_FUHU01000018.1"/>
</dbReference>
<evidence type="ECO:0000313" key="2">
    <source>
        <dbReference type="EMBL" id="SJM51646.1"/>
    </source>
</evidence>
<reference evidence="2 3" key="1">
    <citation type="submission" date="2017-02" db="EMBL/GenBank/DDBJ databases">
        <authorList>
            <person name="Peterson S.W."/>
        </authorList>
    </citation>
    <scope>NUCLEOTIDE SEQUENCE [LARGE SCALE GENOMIC DNA]</scope>
    <source>
        <strain evidence="2 3">LMG 22410</strain>
    </source>
</reference>
<evidence type="ECO:0000313" key="3">
    <source>
        <dbReference type="Proteomes" id="UP000195787"/>
    </source>
</evidence>
<feature type="transmembrane region" description="Helical" evidence="1">
    <location>
        <begin position="82"/>
        <end position="102"/>
    </location>
</feature>
<evidence type="ECO:0008006" key="4">
    <source>
        <dbReference type="Google" id="ProtNLM"/>
    </source>
</evidence>